<comment type="subcellular location">
    <subcellularLocation>
        <location evidence="1">Cell membrane</location>
        <topology evidence="1">Lipid-anchor</topology>
        <topology evidence="1">GPI-anchor</topology>
    </subcellularLocation>
</comment>
<evidence type="ECO:0000256" key="6">
    <source>
        <dbReference type="ARBA" id="ARBA00023157"/>
    </source>
</evidence>
<gene>
    <name evidence="12" type="ORF">RJ639_020321</name>
</gene>
<reference evidence="12" key="1">
    <citation type="submission" date="2022-12" db="EMBL/GenBank/DDBJ databases">
        <title>Draft genome assemblies for two species of Escallonia (Escalloniales).</title>
        <authorList>
            <person name="Chanderbali A."/>
            <person name="Dervinis C."/>
            <person name="Anghel I."/>
            <person name="Soltis D."/>
            <person name="Soltis P."/>
            <person name="Zapata F."/>
        </authorList>
    </citation>
    <scope>NUCLEOTIDE SEQUENCE</scope>
    <source>
        <strain evidence="12">UCBG64.0493</strain>
        <tissue evidence="12">Leaf</tissue>
    </source>
</reference>
<evidence type="ECO:0000256" key="3">
    <source>
        <dbReference type="ARBA" id="ARBA00022622"/>
    </source>
</evidence>
<feature type="transmembrane region" description="Helical" evidence="10">
    <location>
        <begin position="152"/>
        <end position="173"/>
    </location>
</feature>
<evidence type="ECO:0000256" key="8">
    <source>
        <dbReference type="ARBA" id="ARBA00023288"/>
    </source>
</evidence>
<feature type="domain" description="Phytocyanin" evidence="11">
    <location>
        <begin position="34"/>
        <end position="136"/>
    </location>
</feature>
<organism evidence="12 13">
    <name type="scientific">Escallonia herrerae</name>
    <dbReference type="NCBI Taxonomy" id="1293975"/>
    <lineage>
        <taxon>Eukaryota</taxon>
        <taxon>Viridiplantae</taxon>
        <taxon>Streptophyta</taxon>
        <taxon>Embryophyta</taxon>
        <taxon>Tracheophyta</taxon>
        <taxon>Spermatophyta</taxon>
        <taxon>Magnoliopsida</taxon>
        <taxon>eudicotyledons</taxon>
        <taxon>Gunneridae</taxon>
        <taxon>Pentapetalae</taxon>
        <taxon>asterids</taxon>
        <taxon>campanulids</taxon>
        <taxon>Escalloniales</taxon>
        <taxon>Escalloniaceae</taxon>
        <taxon>Escallonia</taxon>
    </lineage>
</organism>
<keyword evidence="3" id="KW-0336">GPI-anchor</keyword>
<keyword evidence="10" id="KW-0812">Transmembrane</keyword>
<keyword evidence="2" id="KW-1003">Cell membrane</keyword>
<dbReference type="PROSITE" id="PS51485">
    <property type="entry name" value="PHYTOCYANIN"/>
    <property type="match status" value="1"/>
</dbReference>
<evidence type="ECO:0000256" key="9">
    <source>
        <dbReference type="ARBA" id="ARBA00035011"/>
    </source>
</evidence>
<evidence type="ECO:0000256" key="5">
    <source>
        <dbReference type="ARBA" id="ARBA00023136"/>
    </source>
</evidence>
<dbReference type="GO" id="GO:0009055">
    <property type="term" value="F:electron transfer activity"/>
    <property type="evidence" value="ECO:0007669"/>
    <property type="project" value="InterPro"/>
</dbReference>
<keyword evidence="4" id="KW-0732">Signal</keyword>
<evidence type="ECO:0000256" key="7">
    <source>
        <dbReference type="ARBA" id="ARBA00023180"/>
    </source>
</evidence>
<dbReference type="GO" id="GO:0005886">
    <property type="term" value="C:plasma membrane"/>
    <property type="evidence" value="ECO:0007669"/>
    <property type="project" value="UniProtKB-SubCell"/>
</dbReference>
<keyword evidence="6" id="KW-1015">Disulfide bond</keyword>
<evidence type="ECO:0000256" key="1">
    <source>
        <dbReference type="ARBA" id="ARBA00004609"/>
    </source>
</evidence>
<dbReference type="InterPro" id="IPR008972">
    <property type="entry name" value="Cupredoxin"/>
</dbReference>
<evidence type="ECO:0000313" key="12">
    <source>
        <dbReference type="EMBL" id="KAK3002366.1"/>
    </source>
</evidence>
<keyword evidence="5 10" id="KW-0472">Membrane</keyword>
<dbReference type="GO" id="GO:0098552">
    <property type="term" value="C:side of membrane"/>
    <property type="evidence" value="ECO:0007669"/>
    <property type="project" value="UniProtKB-KW"/>
</dbReference>
<sequence>MAYTCSMAASSITPRLALFLAIFASLQHLYVSYYEFQVGDNDGWVVPSENDSKKYNDWASKIRFTVDDFVRFKYIKDSVMAVTPTDYERCNSLYPNFFSNNGDTIFKLNHTGPFYFISGVAGHCERGQRMIVKVISQQKDDYASVAGGGRSIGASNLVIILIHFVLLYLVSYLF</sequence>
<protein>
    <recommendedName>
        <fullName evidence="11">Phytocyanin domain-containing protein</fullName>
    </recommendedName>
</protein>
<evidence type="ECO:0000256" key="2">
    <source>
        <dbReference type="ARBA" id="ARBA00022475"/>
    </source>
</evidence>
<evidence type="ECO:0000313" key="13">
    <source>
        <dbReference type="Proteomes" id="UP001188597"/>
    </source>
</evidence>
<accession>A0AA88V594</accession>
<dbReference type="CDD" id="cd11019">
    <property type="entry name" value="OsENODL1_like"/>
    <property type="match status" value="1"/>
</dbReference>
<evidence type="ECO:0000256" key="10">
    <source>
        <dbReference type="SAM" id="Phobius"/>
    </source>
</evidence>
<comment type="caution">
    <text evidence="12">The sequence shown here is derived from an EMBL/GenBank/DDBJ whole genome shotgun (WGS) entry which is preliminary data.</text>
</comment>
<name>A0AA88V594_9ASTE</name>
<dbReference type="InterPro" id="IPR003245">
    <property type="entry name" value="Phytocyanin_dom"/>
</dbReference>
<dbReference type="FunFam" id="2.60.40.420:FF:000010">
    <property type="entry name" value="Early nodulin-like protein 1"/>
    <property type="match status" value="1"/>
</dbReference>
<dbReference type="EMBL" id="JAVXUP010002608">
    <property type="protein sequence ID" value="KAK3002366.1"/>
    <property type="molecule type" value="Genomic_DNA"/>
</dbReference>
<dbReference type="SUPFAM" id="SSF49503">
    <property type="entry name" value="Cupredoxins"/>
    <property type="match status" value="1"/>
</dbReference>
<dbReference type="InterPro" id="IPR039391">
    <property type="entry name" value="Phytocyanin-like"/>
</dbReference>
<keyword evidence="13" id="KW-1185">Reference proteome</keyword>
<feature type="transmembrane region" description="Helical" evidence="10">
    <location>
        <begin position="12"/>
        <end position="31"/>
    </location>
</feature>
<keyword evidence="7" id="KW-0325">Glycoprotein</keyword>
<proteinExistence type="inferred from homology"/>
<keyword evidence="10" id="KW-1133">Transmembrane helix</keyword>
<dbReference type="AlphaFoldDB" id="A0AA88V594"/>
<evidence type="ECO:0000256" key="4">
    <source>
        <dbReference type="ARBA" id="ARBA00022729"/>
    </source>
</evidence>
<dbReference type="InterPro" id="IPR041846">
    <property type="entry name" value="ENL_dom"/>
</dbReference>
<evidence type="ECO:0000259" key="11">
    <source>
        <dbReference type="PROSITE" id="PS51485"/>
    </source>
</evidence>
<comment type="similarity">
    <text evidence="9">Belongs to the early nodulin-like (ENODL) family.</text>
</comment>
<keyword evidence="8" id="KW-0449">Lipoprotein</keyword>
<dbReference type="PANTHER" id="PTHR33021:SF289">
    <property type="entry name" value="EARLY NODULIN-LIKE PROTEIN 5-RELATED"/>
    <property type="match status" value="1"/>
</dbReference>
<dbReference type="PANTHER" id="PTHR33021">
    <property type="entry name" value="BLUE COPPER PROTEIN"/>
    <property type="match status" value="1"/>
</dbReference>
<dbReference type="Proteomes" id="UP001188597">
    <property type="component" value="Unassembled WGS sequence"/>
</dbReference>
<dbReference type="Pfam" id="PF02298">
    <property type="entry name" value="Cu_bind_like"/>
    <property type="match status" value="1"/>
</dbReference>
<dbReference type="Gene3D" id="2.60.40.420">
    <property type="entry name" value="Cupredoxins - blue copper proteins"/>
    <property type="match status" value="1"/>
</dbReference>